<protein>
    <recommendedName>
        <fullName evidence="3">isochorismate synthase</fullName>
        <ecNumber evidence="3">5.4.4.2</ecNumber>
    </recommendedName>
    <alternativeName>
        <fullName evidence="5">Isochorismate mutase</fullName>
    </alternativeName>
</protein>
<dbReference type="SUPFAM" id="SSF56322">
    <property type="entry name" value="ADC synthase"/>
    <property type="match status" value="1"/>
</dbReference>
<dbReference type="PANTHER" id="PTHR42839:SF2">
    <property type="entry name" value="ISOCHORISMATE SYNTHASE ENTC"/>
    <property type="match status" value="1"/>
</dbReference>
<evidence type="ECO:0000259" key="6">
    <source>
        <dbReference type="Pfam" id="PF00425"/>
    </source>
</evidence>
<sequence length="351" mass="39404">MTGLAIFRLPHASEVTCVRQVKGTPEELRSCQELNGRSGFVVAPFEVTPSQPILLIHPDYTETMAVDDVMHIPDMPSFEGSSVCTNVSGSRGTYAIDFANFHSQLSLGFFQKIVLARCTDVKVDRPLPPLELFRRACMRYPRMFIALVWTEKSGCWLTATPEILLEGVGNHWRTIALAGTMQLEGEQLSGEGETITWSTKNIQEQRIVATYITECLEQFTSDFHEEGPCTVRAANLVHLRSDFTFSLSDNGHIGDLLHALHPTPAVCGLPKRAAHHFIIHNEYASRRYYSGFMGMLGTEETHLYVSLRCMNIEGGLYHLYAGGGLLKDSSEEMEWQETEAKLQTMRKILEK</sequence>
<evidence type="ECO:0000256" key="4">
    <source>
        <dbReference type="ARBA" id="ARBA00023235"/>
    </source>
</evidence>
<keyword evidence="4" id="KW-0413">Isomerase</keyword>
<evidence type="ECO:0000313" key="8">
    <source>
        <dbReference type="Proteomes" id="UP000236735"/>
    </source>
</evidence>
<evidence type="ECO:0000313" key="7">
    <source>
        <dbReference type="EMBL" id="SEF44636.1"/>
    </source>
</evidence>
<dbReference type="PANTHER" id="PTHR42839">
    <property type="entry name" value="ISOCHORISMATE SYNTHASE ENTC"/>
    <property type="match status" value="1"/>
</dbReference>
<dbReference type="RefSeq" id="WP_103915039.1">
    <property type="nucleotide sequence ID" value="NZ_FNUV01000001.1"/>
</dbReference>
<organism evidence="7 8">
    <name type="scientific">Xylanibacter ruminicola</name>
    <name type="common">Prevotella ruminicola</name>
    <dbReference type="NCBI Taxonomy" id="839"/>
    <lineage>
        <taxon>Bacteria</taxon>
        <taxon>Pseudomonadati</taxon>
        <taxon>Bacteroidota</taxon>
        <taxon>Bacteroidia</taxon>
        <taxon>Bacteroidales</taxon>
        <taxon>Prevotellaceae</taxon>
        <taxon>Xylanibacter</taxon>
    </lineage>
</organism>
<dbReference type="AlphaFoldDB" id="A0A1H5S1Z4"/>
<dbReference type="EMBL" id="FNUV01000001">
    <property type="protein sequence ID" value="SEF44636.1"/>
    <property type="molecule type" value="Genomic_DNA"/>
</dbReference>
<evidence type="ECO:0000256" key="2">
    <source>
        <dbReference type="ARBA" id="ARBA00005297"/>
    </source>
</evidence>
<dbReference type="EC" id="5.4.4.2" evidence="3"/>
<reference evidence="7 8" key="1">
    <citation type="submission" date="2016-10" db="EMBL/GenBank/DDBJ databases">
        <authorList>
            <person name="de Groot N.N."/>
        </authorList>
    </citation>
    <scope>NUCLEOTIDE SEQUENCE [LARGE SCALE GENOMIC DNA]</scope>
    <source>
        <strain evidence="7 8">AR32</strain>
    </source>
</reference>
<comment type="similarity">
    <text evidence="2">Belongs to the isochorismate synthase family.</text>
</comment>
<gene>
    <name evidence="7" type="ORF">SAMN05216354_0471</name>
</gene>
<dbReference type="Pfam" id="PF00425">
    <property type="entry name" value="Chorismate_bind"/>
    <property type="match status" value="1"/>
</dbReference>
<proteinExistence type="inferred from homology"/>
<dbReference type="GO" id="GO:0008909">
    <property type="term" value="F:isochorismate synthase activity"/>
    <property type="evidence" value="ECO:0007669"/>
    <property type="project" value="UniProtKB-EC"/>
</dbReference>
<dbReference type="Proteomes" id="UP000236735">
    <property type="component" value="Unassembled WGS sequence"/>
</dbReference>
<evidence type="ECO:0000256" key="3">
    <source>
        <dbReference type="ARBA" id="ARBA00012824"/>
    </source>
</evidence>
<evidence type="ECO:0000256" key="5">
    <source>
        <dbReference type="ARBA" id="ARBA00041564"/>
    </source>
</evidence>
<dbReference type="InterPro" id="IPR015890">
    <property type="entry name" value="Chorismate_C"/>
</dbReference>
<comment type="catalytic activity">
    <reaction evidence="1">
        <text>chorismate = isochorismate</text>
        <dbReference type="Rhea" id="RHEA:18985"/>
        <dbReference type="ChEBI" id="CHEBI:29748"/>
        <dbReference type="ChEBI" id="CHEBI:29780"/>
        <dbReference type="EC" id="5.4.4.2"/>
    </reaction>
</comment>
<evidence type="ECO:0000256" key="1">
    <source>
        <dbReference type="ARBA" id="ARBA00000799"/>
    </source>
</evidence>
<dbReference type="InterPro" id="IPR004561">
    <property type="entry name" value="IsoChor_synthase"/>
</dbReference>
<dbReference type="InterPro" id="IPR005801">
    <property type="entry name" value="ADC_synthase"/>
</dbReference>
<feature type="domain" description="Chorismate-utilising enzyme C-terminal" evidence="6">
    <location>
        <begin position="93"/>
        <end position="341"/>
    </location>
</feature>
<accession>A0A1H5S1Z4</accession>
<dbReference type="NCBIfam" id="TIGR00543">
    <property type="entry name" value="isochor_syn"/>
    <property type="match status" value="1"/>
</dbReference>
<name>A0A1H5S1Z4_XYLRU</name>
<dbReference type="Gene3D" id="3.60.120.10">
    <property type="entry name" value="Anthranilate synthase"/>
    <property type="match status" value="1"/>
</dbReference>